<gene>
    <name evidence="2" type="ORF">BV494_21620</name>
</gene>
<dbReference type="KEGG" id="rox:BV494_21620"/>
<keyword evidence="1" id="KW-1133">Transmembrane helix</keyword>
<dbReference type="AlphaFoldDB" id="A0A2L1UX47"/>
<reference evidence="3" key="1">
    <citation type="submission" date="2017-01" db="EMBL/GenBank/DDBJ databases">
        <title>Genome sequence of Rouxiella sp. ERMR1:05.</title>
        <authorList>
            <person name="Kumar R."/>
            <person name="Singh D."/>
            <person name="Kumar S."/>
        </authorList>
    </citation>
    <scope>NUCLEOTIDE SEQUENCE [LARGE SCALE GENOMIC DNA]</scope>
    <source>
        <strain evidence="3">ERMR1:05</strain>
        <plasmid evidence="3">unnamed1</plasmid>
    </source>
</reference>
<dbReference type="Proteomes" id="UP000239197">
    <property type="component" value="Plasmid unnamed1"/>
</dbReference>
<keyword evidence="2" id="KW-0614">Plasmid</keyword>
<accession>A0A2L1UX47</accession>
<proteinExistence type="predicted"/>
<feature type="transmembrane region" description="Helical" evidence="1">
    <location>
        <begin position="48"/>
        <end position="67"/>
    </location>
</feature>
<evidence type="ECO:0000313" key="3">
    <source>
        <dbReference type="Proteomes" id="UP000239197"/>
    </source>
</evidence>
<feature type="transmembrane region" description="Helical" evidence="1">
    <location>
        <begin position="132"/>
        <end position="151"/>
    </location>
</feature>
<keyword evidence="3" id="KW-1185">Reference proteome</keyword>
<feature type="transmembrane region" description="Helical" evidence="1">
    <location>
        <begin position="79"/>
        <end position="99"/>
    </location>
</feature>
<organism evidence="2 3">
    <name type="scientific">Rahnella sikkimica</name>
    <dbReference type="NCBI Taxonomy" id="1805933"/>
    <lineage>
        <taxon>Bacteria</taxon>
        <taxon>Pseudomonadati</taxon>
        <taxon>Pseudomonadota</taxon>
        <taxon>Gammaproteobacteria</taxon>
        <taxon>Enterobacterales</taxon>
        <taxon>Yersiniaceae</taxon>
        <taxon>Rahnella</taxon>
    </lineage>
</organism>
<keyword evidence="1" id="KW-0472">Membrane</keyword>
<sequence>MKKKFCLSLACMITSFYTVAVFFALDGLSRNGIFEIVAQHTPFFNPLYLLSTLILICIGLNIFSYYCVSKKIKNHSKPLLIIILSFVIGMAIISIVARFELISKSIYETYIYLFYQGVHYEGEEKNQQLMSYITRLIPLCFLLGGAIAWLCSQTFSKFRGSLR</sequence>
<evidence type="ECO:0000313" key="2">
    <source>
        <dbReference type="EMBL" id="AVF37536.1"/>
    </source>
</evidence>
<name>A0A2L1UX47_9GAMM</name>
<dbReference type="OrthoDB" id="9924056at2"/>
<keyword evidence="1" id="KW-0812">Transmembrane</keyword>
<dbReference type="EMBL" id="CP019063">
    <property type="protein sequence ID" value="AVF37536.1"/>
    <property type="molecule type" value="Genomic_DNA"/>
</dbReference>
<geneLocation type="plasmid" evidence="2 3">
    <name>unnamed1</name>
</geneLocation>
<evidence type="ECO:0000256" key="1">
    <source>
        <dbReference type="SAM" id="Phobius"/>
    </source>
</evidence>
<protein>
    <submittedName>
        <fullName evidence="2">Uncharacterized protein</fullName>
    </submittedName>
</protein>